<dbReference type="InterPro" id="IPR002999">
    <property type="entry name" value="Tudor"/>
</dbReference>
<sequence>MVEANGTSTAAARALPAIVKAVPSGDTVLVMGADSSRGPPPEKLISLTGITAPRLANRSTDDSPWAWASRDFLRRLVIGKPVTFVIEAPASTVPGGPTGGPPREFGTVYFEGLPLQQHIVAAGWARLKGVALQDEVLAPIEAASKEEGRGVWNEASAASSVRSIKWAGSFDAAGLVAAFGRQPQEAIIEHVPSGSFLRALLLPGFEQVTLSLCGTQCPPLKRGEDGVEEAAPFAREARFFVESRLLHRSVQIALQGVDKNGSLLAELREAERQAKAGRLRLWREYVPPQAASELLGRVVEVVSGDTLVVADAANNETRYSLSSIRCPRMGREPEPYAAEAKEALRRRVLCERVRVTPEYHRSFEGQGGGVQERLFAAVLFDKADRNAAEARRLASVSKHGGAEERSAHYDALCDAEEHSMPRGGTGCGADAIAAKKGMHSGAPPKKGAAVTDLSLPASKERAKSFLSNFTRGGKLRGVVQYVLSGSRLKVLLLKDHCLVTLALVGVRCPACARRDSPSSGEPFGDEALAATRGFCLQREVEVEIESVNDKTGNPRGSVFNGTLILPDKRNLSLVLLEAGLASRFGAAADRSVHAADLAKSEGVAKAAGLKVWEDYSEEAAAEEAAANAAAAASEMEPIPDAQKQRVELTLTEIADGAHFYAHVAGDDTVARLHAKLASACAGPPPAMAFEPKVGAVCAARFSQDNEWYRAKVTKRDKGSYTVFFLDYGNCDVVSAERVRPLDPTLAPSVLSAQAVECRLAHLIVDEPSSEDGEEAALLLGDAAWGKTVVARVEDRASGVLLVTLFDAAQSCVNEKLVAAGLARGHVGMWRYGDIEEDDAHEFGFRRPAPAPAPKGNPWKK</sequence>
<dbReference type="GO" id="GO:0031332">
    <property type="term" value="C:RNAi effector complex"/>
    <property type="evidence" value="ECO:0007669"/>
    <property type="project" value="InterPro"/>
</dbReference>
<dbReference type="HOGENOM" id="CLU_005966_2_0_1"/>
<dbReference type="OMA" id="ARCADHH"/>
<evidence type="ECO:0000259" key="5">
    <source>
        <dbReference type="PROSITE" id="PS50304"/>
    </source>
</evidence>
<dbReference type="SMART" id="SM00318">
    <property type="entry name" value="SNc"/>
    <property type="match status" value="4"/>
</dbReference>
<keyword evidence="2 4" id="KW-0963">Cytoplasm</keyword>
<dbReference type="GO" id="GO:0003723">
    <property type="term" value="F:RNA binding"/>
    <property type="evidence" value="ECO:0007669"/>
    <property type="project" value="UniProtKB-UniRule"/>
</dbReference>
<evidence type="ECO:0008006" key="9">
    <source>
        <dbReference type="Google" id="ProtNLM"/>
    </source>
</evidence>
<dbReference type="SUPFAM" id="SSF50199">
    <property type="entry name" value="Staphylococcal nuclease"/>
    <property type="match status" value="5"/>
</dbReference>
<dbReference type="GeneID" id="17255205"/>
<evidence type="ECO:0000259" key="6">
    <source>
        <dbReference type="PROSITE" id="PS50830"/>
    </source>
</evidence>
<reference evidence="8" key="1">
    <citation type="journal article" date="2013" name="Nature">
        <title>Pan genome of the phytoplankton Emiliania underpins its global distribution.</title>
        <authorList>
            <person name="Read B.A."/>
            <person name="Kegel J."/>
            <person name="Klute M.J."/>
            <person name="Kuo A."/>
            <person name="Lefebvre S.C."/>
            <person name="Maumus F."/>
            <person name="Mayer C."/>
            <person name="Miller J."/>
            <person name="Monier A."/>
            <person name="Salamov A."/>
            <person name="Young J."/>
            <person name="Aguilar M."/>
            <person name="Claverie J.M."/>
            <person name="Frickenhaus S."/>
            <person name="Gonzalez K."/>
            <person name="Herman E.K."/>
            <person name="Lin Y.C."/>
            <person name="Napier J."/>
            <person name="Ogata H."/>
            <person name="Sarno A.F."/>
            <person name="Shmutz J."/>
            <person name="Schroeder D."/>
            <person name="de Vargas C."/>
            <person name="Verret F."/>
            <person name="von Dassow P."/>
            <person name="Valentin K."/>
            <person name="Van de Peer Y."/>
            <person name="Wheeler G."/>
            <person name="Dacks J.B."/>
            <person name="Delwiche C.F."/>
            <person name="Dyhrman S.T."/>
            <person name="Glockner G."/>
            <person name="John U."/>
            <person name="Richards T."/>
            <person name="Worden A.Z."/>
            <person name="Zhang X."/>
            <person name="Grigoriev I.V."/>
            <person name="Allen A.E."/>
            <person name="Bidle K."/>
            <person name="Borodovsky M."/>
            <person name="Bowler C."/>
            <person name="Brownlee C."/>
            <person name="Cock J.M."/>
            <person name="Elias M."/>
            <person name="Gladyshev V.N."/>
            <person name="Groth M."/>
            <person name="Guda C."/>
            <person name="Hadaegh A."/>
            <person name="Iglesias-Rodriguez M.D."/>
            <person name="Jenkins J."/>
            <person name="Jones B.M."/>
            <person name="Lawson T."/>
            <person name="Leese F."/>
            <person name="Lindquist E."/>
            <person name="Lobanov A."/>
            <person name="Lomsadze A."/>
            <person name="Malik S.B."/>
            <person name="Marsh M.E."/>
            <person name="Mackinder L."/>
            <person name="Mock T."/>
            <person name="Mueller-Roeber B."/>
            <person name="Pagarete A."/>
            <person name="Parker M."/>
            <person name="Probert I."/>
            <person name="Quesneville H."/>
            <person name="Raines C."/>
            <person name="Rensing S.A."/>
            <person name="Riano-Pachon D.M."/>
            <person name="Richier S."/>
            <person name="Rokitta S."/>
            <person name="Shiraiwa Y."/>
            <person name="Soanes D.M."/>
            <person name="van der Giezen M."/>
            <person name="Wahlund T.M."/>
            <person name="Williams B."/>
            <person name="Wilson W."/>
            <person name="Wolfe G."/>
            <person name="Wurch L.L."/>
        </authorList>
    </citation>
    <scope>NUCLEOTIDE SEQUENCE</scope>
</reference>
<keyword evidence="8" id="KW-1185">Reference proteome</keyword>
<dbReference type="GO" id="GO:0031047">
    <property type="term" value="P:regulatory ncRNA-mediated gene silencing"/>
    <property type="evidence" value="ECO:0007669"/>
    <property type="project" value="UniProtKB-UniRule"/>
</dbReference>
<dbReference type="GO" id="GO:0005634">
    <property type="term" value="C:nucleus"/>
    <property type="evidence" value="ECO:0007669"/>
    <property type="project" value="TreeGrafter"/>
</dbReference>
<comment type="subcellular location">
    <subcellularLocation>
        <location evidence="1 4">Cytoplasm</location>
    </subcellularLocation>
</comment>
<evidence type="ECO:0000256" key="1">
    <source>
        <dbReference type="ARBA" id="ARBA00004496"/>
    </source>
</evidence>
<dbReference type="AlphaFoldDB" id="A0A0D3ICS7"/>
<evidence type="ECO:0000256" key="4">
    <source>
        <dbReference type="PIRNR" id="PIRNR017179"/>
    </source>
</evidence>
<dbReference type="SMART" id="SM00333">
    <property type="entry name" value="TUDOR"/>
    <property type="match status" value="1"/>
</dbReference>
<dbReference type="PROSITE" id="PS50304">
    <property type="entry name" value="TUDOR"/>
    <property type="match status" value="1"/>
</dbReference>
<feature type="domain" description="TNase-like" evidence="6">
    <location>
        <begin position="473"/>
        <end position="614"/>
    </location>
</feature>
<dbReference type="PaxDb" id="2903-EOD09062"/>
<dbReference type="KEGG" id="ehx:EMIHUDRAFT_452958"/>
<dbReference type="PIRSF" id="PIRSF017179">
    <property type="entry name" value="RISC-Tudor-SN"/>
    <property type="match status" value="1"/>
</dbReference>
<dbReference type="Gene3D" id="2.40.50.90">
    <property type="match status" value="5"/>
</dbReference>
<dbReference type="InterPro" id="IPR016071">
    <property type="entry name" value="Staphylococal_nuclease_OB-fold"/>
</dbReference>
<evidence type="ECO:0000313" key="7">
    <source>
        <dbReference type="EnsemblProtists" id="EOD09062"/>
    </source>
</evidence>
<reference evidence="7" key="2">
    <citation type="submission" date="2024-10" db="UniProtKB">
        <authorList>
            <consortium name="EnsemblProtists"/>
        </authorList>
    </citation>
    <scope>IDENTIFICATION</scope>
</reference>
<dbReference type="EnsemblProtists" id="EOD09062">
    <property type="protein sequence ID" value="EOD09062"/>
    <property type="gene ID" value="EMIHUDRAFT_452958"/>
</dbReference>
<feature type="domain" description="Tudor" evidence="5">
    <location>
        <begin position="690"/>
        <end position="748"/>
    </location>
</feature>
<dbReference type="eggNOG" id="KOG2039">
    <property type="taxonomic scope" value="Eukaryota"/>
</dbReference>
<name>A0A0D3ICS7_EMIH1</name>
<dbReference type="PROSITE" id="PS50830">
    <property type="entry name" value="TNASE_3"/>
    <property type="match status" value="2"/>
</dbReference>
<dbReference type="Pfam" id="PF00567">
    <property type="entry name" value="TUDOR"/>
    <property type="match status" value="1"/>
</dbReference>
<dbReference type="GO" id="GO:0006402">
    <property type="term" value="P:mRNA catabolic process"/>
    <property type="evidence" value="ECO:0007669"/>
    <property type="project" value="UniProtKB-UniRule"/>
</dbReference>
<organism evidence="7 8">
    <name type="scientific">Emiliania huxleyi (strain CCMP1516)</name>
    <dbReference type="NCBI Taxonomy" id="280463"/>
    <lineage>
        <taxon>Eukaryota</taxon>
        <taxon>Haptista</taxon>
        <taxon>Haptophyta</taxon>
        <taxon>Prymnesiophyceae</taxon>
        <taxon>Isochrysidales</taxon>
        <taxon>Noelaerhabdaceae</taxon>
        <taxon>Emiliania</taxon>
    </lineage>
</organism>
<dbReference type="InterPro" id="IPR035437">
    <property type="entry name" value="SNase_OB-fold_sf"/>
</dbReference>
<dbReference type="STRING" id="2903.R1BI48"/>
<dbReference type="PANTHER" id="PTHR12302:SF2">
    <property type="entry name" value="STAPHYLOCOCCAL NUCLEASE DOMAIN-CONTAINING PROTEIN 1"/>
    <property type="match status" value="1"/>
</dbReference>
<evidence type="ECO:0000256" key="2">
    <source>
        <dbReference type="ARBA" id="ARBA00022490"/>
    </source>
</evidence>
<dbReference type="RefSeq" id="XP_005761491.1">
    <property type="nucleotide sequence ID" value="XM_005761434.1"/>
</dbReference>
<dbReference type="PANTHER" id="PTHR12302">
    <property type="entry name" value="EBNA2 BINDING PROTEIN P100"/>
    <property type="match status" value="1"/>
</dbReference>
<dbReference type="Pfam" id="PF00565">
    <property type="entry name" value="SNase"/>
    <property type="match status" value="2"/>
</dbReference>
<dbReference type="SUPFAM" id="SSF63748">
    <property type="entry name" value="Tudor/PWWP/MBT"/>
    <property type="match status" value="1"/>
</dbReference>
<dbReference type="GO" id="GO:0004518">
    <property type="term" value="F:nuclease activity"/>
    <property type="evidence" value="ECO:0007669"/>
    <property type="project" value="TreeGrafter"/>
</dbReference>
<dbReference type="GO" id="GO:0005829">
    <property type="term" value="C:cytosol"/>
    <property type="evidence" value="ECO:0007669"/>
    <property type="project" value="UniProtKB-UniRule"/>
</dbReference>
<dbReference type="InterPro" id="IPR016685">
    <property type="entry name" value="Silence_cplx_Nase-comp_TudorSN"/>
</dbReference>
<dbReference type="FunFam" id="2.30.30.140:FF:000018">
    <property type="entry name" value="Serine/threonine-protein kinase 31"/>
    <property type="match status" value="1"/>
</dbReference>
<proteinExistence type="predicted"/>
<evidence type="ECO:0000313" key="8">
    <source>
        <dbReference type="Proteomes" id="UP000013827"/>
    </source>
</evidence>
<keyword evidence="3" id="KW-0677">Repeat</keyword>
<protein>
    <recommendedName>
        <fullName evidence="9">Tudor domain-containing protein</fullName>
    </recommendedName>
</protein>
<accession>A0A0D3ICS7</accession>
<evidence type="ECO:0000256" key="3">
    <source>
        <dbReference type="ARBA" id="ARBA00022737"/>
    </source>
</evidence>
<feature type="domain" description="TNase-like" evidence="6">
    <location>
        <begin position="13"/>
        <end position="154"/>
    </location>
</feature>
<dbReference type="Proteomes" id="UP000013827">
    <property type="component" value="Unassembled WGS sequence"/>
</dbReference>
<dbReference type="Gene3D" id="2.30.30.140">
    <property type="match status" value="1"/>
</dbReference>